<evidence type="ECO:0000256" key="1">
    <source>
        <dbReference type="SAM" id="SignalP"/>
    </source>
</evidence>
<sequence length="231" mass="25592">MKQWMKFTAAALLATMIVPSIADAATGAASAKGVTVKAMQLTPSSETRQQTLTKSAVQFSNEMRRLWIEHIGWTGTYIVSAIAGLEDQQAVLARLLQNQKDIGNAIKPYYGEAAGNQLATLLQEHIMLAGKVIDAAKAGNTADLNKYNAQWHRNADDIARFLATANPNWNAKELQDMLYTHLKLINDQVAARLKKDWQADILAIDQNEAHMIKFADLLSEGIIKQFPKQFQ</sequence>
<accession>A0A2V2Z441</accession>
<organism evidence="2 3">
    <name type="scientific">Paenibacillus cellulosilyticus</name>
    <dbReference type="NCBI Taxonomy" id="375489"/>
    <lineage>
        <taxon>Bacteria</taxon>
        <taxon>Bacillati</taxon>
        <taxon>Bacillota</taxon>
        <taxon>Bacilli</taxon>
        <taxon>Bacillales</taxon>
        <taxon>Paenibacillaceae</taxon>
        <taxon>Paenibacillus</taxon>
    </lineage>
</organism>
<protein>
    <recommendedName>
        <fullName evidence="4">Glycosyltransferase</fullName>
    </recommendedName>
</protein>
<dbReference type="AlphaFoldDB" id="A0A2V2Z441"/>
<keyword evidence="1" id="KW-0732">Signal</keyword>
<gene>
    <name evidence="2" type="ORF">DFQ01_101303</name>
</gene>
<evidence type="ECO:0000313" key="2">
    <source>
        <dbReference type="EMBL" id="PWW08580.1"/>
    </source>
</evidence>
<dbReference type="Proteomes" id="UP000246635">
    <property type="component" value="Unassembled WGS sequence"/>
</dbReference>
<keyword evidence="3" id="KW-1185">Reference proteome</keyword>
<proteinExistence type="predicted"/>
<name>A0A2V2Z441_9BACL</name>
<feature type="signal peptide" evidence="1">
    <location>
        <begin position="1"/>
        <end position="24"/>
    </location>
</feature>
<evidence type="ECO:0008006" key="4">
    <source>
        <dbReference type="Google" id="ProtNLM"/>
    </source>
</evidence>
<reference evidence="2 3" key="1">
    <citation type="submission" date="2018-05" db="EMBL/GenBank/DDBJ databases">
        <title>Genomic Encyclopedia of Type Strains, Phase III (KMG-III): the genomes of soil and plant-associated and newly described type strains.</title>
        <authorList>
            <person name="Whitman W."/>
        </authorList>
    </citation>
    <scope>NUCLEOTIDE SEQUENCE [LARGE SCALE GENOMIC DNA]</scope>
    <source>
        <strain evidence="2 3">CECT 5696</strain>
    </source>
</reference>
<evidence type="ECO:0000313" key="3">
    <source>
        <dbReference type="Proteomes" id="UP000246635"/>
    </source>
</evidence>
<feature type="chain" id="PRO_5015837639" description="Glycosyltransferase" evidence="1">
    <location>
        <begin position="25"/>
        <end position="231"/>
    </location>
</feature>
<comment type="caution">
    <text evidence="2">The sequence shown here is derived from an EMBL/GenBank/DDBJ whole genome shotgun (WGS) entry which is preliminary data.</text>
</comment>
<dbReference type="EMBL" id="QGTQ01000001">
    <property type="protein sequence ID" value="PWW08580.1"/>
    <property type="molecule type" value="Genomic_DNA"/>
</dbReference>
<dbReference type="RefSeq" id="WP_245946473.1">
    <property type="nucleotide sequence ID" value="NZ_CP054613.1"/>
</dbReference>